<keyword evidence="3" id="KW-0050">Antiport</keyword>
<keyword evidence="2" id="KW-0813">Transport</keyword>
<name>A0A3R9MF00_9FLAO</name>
<dbReference type="InterPro" id="IPR048279">
    <property type="entry name" value="MdtK-like"/>
</dbReference>
<protein>
    <recommendedName>
        <fullName evidence="9">Multidrug-efflux transporter</fullName>
    </recommendedName>
</protein>
<evidence type="ECO:0000256" key="6">
    <source>
        <dbReference type="ARBA" id="ARBA00022989"/>
    </source>
</evidence>
<feature type="transmembrane region" description="Helical" evidence="10">
    <location>
        <begin position="191"/>
        <end position="213"/>
    </location>
</feature>
<keyword evidence="12" id="KW-1185">Reference proteome</keyword>
<evidence type="ECO:0000256" key="1">
    <source>
        <dbReference type="ARBA" id="ARBA00004651"/>
    </source>
</evidence>
<dbReference type="InterPro" id="IPR050222">
    <property type="entry name" value="MATE_MdtK"/>
</dbReference>
<dbReference type="GO" id="GO:0005886">
    <property type="term" value="C:plasma membrane"/>
    <property type="evidence" value="ECO:0007669"/>
    <property type="project" value="UniProtKB-SubCell"/>
</dbReference>
<dbReference type="PIRSF" id="PIRSF006603">
    <property type="entry name" value="DinF"/>
    <property type="match status" value="1"/>
</dbReference>
<accession>A0A3R9MF00</accession>
<keyword evidence="8 10" id="KW-0472">Membrane</keyword>
<dbReference type="Proteomes" id="UP000270620">
    <property type="component" value="Unassembled WGS sequence"/>
</dbReference>
<sequence>MVLGNYTKEFRYNWKLAAPVMLGMLGHTFVSFIDNIMVGQLGTAELAAVSLGNSFMFVAMSLGIGFSTAITPLVAEADGAKNFQQGKSAFKHGLFLCLVLGIALFALLFFAKPLMYLMKQPTEVVELAMPYLDLVAFSLIPLVVFQAFKQFSDGLSMTKYPMYATLLANVVNVILNYVLIFGKLGFPQLGIVGAAYGTLLSRFIMVAFLWWLLMKHKKSQDFVTHIKLFVLDKLMLKKLFNLGTPSAMQMFFEVGIFTAAIWLSGLLGKNPQAANQIALNLSSMTFMVATGLSVAAMIRVGNQKGLHNYLELRRIAVSIFLLGIILASIFAVFFLIMHNVLPKLYVDYDDVANLTDNTEVVSIAATLLIAAAIFQISDSIQVIMLGALRGLQDVKVPTVITFISYWIVGFPISYFLGNEHVYGSFGIWLGLLAGLTIAAILLYIRFHILTKKLIISKHGTS</sequence>
<keyword evidence="7" id="KW-0406">Ion transport</keyword>
<dbReference type="GO" id="GO:0006811">
    <property type="term" value="P:monoatomic ion transport"/>
    <property type="evidence" value="ECO:0007669"/>
    <property type="project" value="UniProtKB-KW"/>
</dbReference>
<dbReference type="GO" id="GO:0015297">
    <property type="term" value="F:antiporter activity"/>
    <property type="evidence" value="ECO:0007669"/>
    <property type="project" value="UniProtKB-KW"/>
</dbReference>
<evidence type="ECO:0000256" key="10">
    <source>
        <dbReference type="SAM" id="Phobius"/>
    </source>
</evidence>
<evidence type="ECO:0000256" key="9">
    <source>
        <dbReference type="ARBA" id="ARBA00031636"/>
    </source>
</evidence>
<feature type="transmembrane region" description="Helical" evidence="10">
    <location>
        <begin position="319"/>
        <end position="341"/>
    </location>
</feature>
<dbReference type="AlphaFoldDB" id="A0A3R9MF00"/>
<keyword evidence="6 10" id="KW-1133">Transmembrane helix</keyword>
<feature type="transmembrane region" description="Helical" evidence="10">
    <location>
        <begin position="361"/>
        <end position="384"/>
    </location>
</feature>
<feature type="transmembrane region" description="Helical" evidence="10">
    <location>
        <begin position="160"/>
        <end position="179"/>
    </location>
</feature>
<dbReference type="PANTHER" id="PTHR43298">
    <property type="entry name" value="MULTIDRUG RESISTANCE PROTEIN NORM-RELATED"/>
    <property type="match status" value="1"/>
</dbReference>
<reference evidence="11 12" key="1">
    <citation type="submission" date="2018-12" db="EMBL/GenBank/DDBJ databases">
        <title>Mangrovimonas spongiae sp. nov., a novel member of the genus Mangrovimonas isolated from marine sponge.</title>
        <authorList>
            <person name="Zhuang L."/>
            <person name="Luo L."/>
        </authorList>
    </citation>
    <scope>NUCLEOTIDE SEQUENCE [LARGE SCALE GENOMIC DNA]</scope>
    <source>
        <strain evidence="11 12">HN-E26</strain>
    </source>
</reference>
<comment type="caution">
    <text evidence="11">The sequence shown here is derived from an EMBL/GenBank/DDBJ whole genome shotgun (WGS) entry which is preliminary data.</text>
</comment>
<dbReference type="EMBL" id="RWBG01000002">
    <property type="protein sequence ID" value="RSK40543.1"/>
    <property type="molecule type" value="Genomic_DNA"/>
</dbReference>
<keyword evidence="5 10" id="KW-0812">Transmembrane</keyword>
<evidence type="ECO:0000256" key="8">
    <source>
        <dbReference type="ARBA" id="ARBA00023136"/>
    </source>
</evidence>
<dbReference type="PANTHER" id="PTHR43298:SF2">
    <property type="entry name" value="FMN_FAD EXPORTER YEEO-RELATED"/>
    <property type="match status" value="1"/>
</dbReference>
<feature type="transmembrane region" description="Helical" evidence="10">
    <location>
        <begin position="53"/>
        <end position="74"/>
    </location>
</feature>
<proteinExistence type="predicted"/>
<feature type="transmembrane region" description="Helical" evidence="10">
    <location>
        <begin position="239"/>
        <end position="265"/>
    </location>
</feature>
<feature type="transmembrane region" description="Helical" evidence="10">
    <location>
        <begin position="396"/>
        <end position="416"/>
    </location>
</feature>
<evidence type="ECO:0000256" key="2">
    <source>
        <dbReference type="ARBA" id="ARBA00022448"/>
    </source>
</evidence>
<feature type="transmembrane region" description="Helical" evidence="10">
    <location>
        <begin position="94"/>
        <end position="111"/>
    </location>
</feature>
<evidence type="ECO:0000256" key="3">
    <source>
        <dbReference type="ARBA" id="ARBA00022449"/>
    </source>
</evidence>
<dbReference type="OrthoDB" id="9780160at2"/>
<dbReference type="InterPro" id="IPR002528">
    <property type="entry name" value="MATE_fam"/>
</dbReference>
<dbReference type="Pfam" id="PF01554">
    <property type="entry name" value="MatE"/>
    <property type="match status" value="2"/>
</dbReference>
<evidence type="ECO:0000313" key="11">
    <source>
        <dbReference type="EMBL" id="RSK40543.1"/>
    </source>
</evidence>
<dbReference type="NCBIfam" id="TIGR00797">
    <property type="entry name" value="matE"/>
    <property type="match status" value="1"/>
</dbReference>
<keyword evidence="4" id="KW-1003">Cell membrane</keyword>
<organism evidence="11 12">
    <name type="scientific">Mangrovimonas spongiae</name>
    <dbReference type="NCBI Taxonomy" id="2494697"/>
    <lineage>
        <taxon>Bacteria</taxon>
        <taxon>Pseudomonadati</taxon>
        <taxon>Bacteroidota</taxon>
        <taxon>Flavobacteriia</taxon>
        <taxon>Flavobacteriales</taxon>
        <taxon>Flavobacteriaceae</taxon>
        <taxon>Mangrovimonas</taxon>
    </lineage>
</organism>
<feature type="transmembrane region" description="Helical" evidence="10">
    <location>
        <begin position="131"/>
        <end position="148"/>
    </location>
</feature>
<dbReference type="CDD" id="cd13131">
    <property type="entry name" value="MATE_NorM_like"/>
    <property type="match status" value="1"/>
</dbReference>
<dbReference type="GO" id="GO:0042910">
    <property type="term" value="F:xenobiotic transmembrane transporter activity"/>
    <property type="evidence" value="ECO:0007669"/>
    <property type="project" value="InterPro"/>
</dbReference>
<evidence type="ECO:0000256" key="5">
    <source>
        <dbReference type="ARBA" id="ARBA00022692"/>
    </source>
</evidence>
<feature type="transmembrane region" description="Helical" evidence="10">
    <location>
        <begin position="12"/>
        <end position="33"/>
    </location>
</feature>
<evidence type="ECO:0000256" key="4">
    <source>
        <dbReference type="ARBA" id="ARBA00022475"/>
    </source>
</evidence>
<evidence type="ECO:0000313" key="12">
    <source>
        <dbReference type="Proteomes" id="UP000270620"/>
    </source>
</evidence>
<dbReference type="RefSeq" id="WP_125467457.1">
    <property type="nucleotide sequence ID" value="NZ_RWBG01000002.1"/>
</dbReference>
<gene>
    <name evidence="11" type="ORF">EJA19_06075</name>
</gene>
<evidence type="ECO:0000256" key="7">
    <source>
        <dbReference type="ARBA" id="ARBA00023065"/>
    </source>
</evidence>
<comment type="subcellular location">
    <subcellularLocation>
        <location evidence="1">Cell membrane</location>
        <topology evidence="1">Multi-pass membrane protein</topology>
    </subcellularLocation>
</comment>
<feature type="transmembrane region" description="Helical" evidence="10">
    <location>
        <begin position="422"/>
        <end position="444"/>
    </location>
</feature>
<feature type="transmembrane region" description="Helical" evidence="10">
    <location>
        <begin position="277"/>
        <end position="298"/>
    </location>
</feature>